<sequence>MKGPGFQLVEERKLLLNFRGFTVCGMNPPMSKLKGTKPCYIRVCGMNPKKTPFQD</sequence>
<evidence type="ECO:0000313" key="1">
    <source>
        <dbReference type="EMBL" id="CAK7349177.1"/>
    </source>
</evidence>
<gene>
    <name evidence="1" type="ORF">DCAF_LOCUS21888</name>
</gene>
<evidence type="ECO:0000313" key="2">
    <source>
        <dbReference type="Proteomes" id="UP001314170"/>
    </source>
</evidence>
<dbReference type="AlphaFoldDB" id="A0AAV1SG48"/>
<comment type="caution">
    <text evidence="1">The sequence shown here is derived from an EMBL/GenBank/DDBJ whole genome shotgun (WGS) entry which is preliminary data.</text>
</comment>
<accession>A0AAV1SG48</accession>
<protein>
    <submittedName>
        <fullName evidence="1">Uncharacterized protein</fullName>
    </submittedName>
</protein>
<name>A0AAV1SG48_9ROSI</name>
<dbReference type="Proteomes" id="UP001314170">
    <property type="component" value="Unassembled WGS sequence"/>
</dbReference>
<keyword evidence="2" id="KW-1185">Reference proteome</keyword>
<organism evidence="1 2">
    <name type="scientific">Dovyalis caffra</name>
    <dbReference type="NCBI Taxonomy" id="77055"/>
    <lineage>
        <taxon>Eukaryota</taxon>
        <taxon>Viridiplantae</taxon>
        <taxon>Streptophyta</taxon>
        <taxon>Embryophyta</taxon>
        <taxon>Tracheophyta</taxon>
        <taxon>Spermatophyta</taxon>
        <taxon>Magnoliopsida</taxon>
        <taxon>eudicotyledons</taxon>
        <taxon>Gunneridae</taxon>
        <taxon>Pentapetalae</taxon>
        <taxon>rosids</taxon>
        <taxon>fabids</taxon>
        <taxon>Malpighiales</taxon>
        <taxon>Salicaceae</taxon>
        <taxon>Flacourtieae</taxon>
        <taxon>Dovyalis</taxon>
    </lineage>
</organism>
<dbReference type="EMBL" id="CAWUPB010001173">
    <property type="protein sequence ID" value="CAK7349177.1"/>
    <property type="molecule type" value="Genomic_DNA"/>
</dbReference>
<reference evidence="1 2" key="1">
    <citation type="submission" date="2024-01" db="EMBL/GenBank/DDBJ databases">
        <authorList>
            <person name="Waweru B."/>
        </authorList>
    </citation>
    <scope>NUCLEOTIDE SEQUENCE [LARGE SCALE GENOMIC DNA]</scope>
</reference>
<proteinExistence type="predicted"/>